<name>A0A9P1BTZ8_9DINO</name>
<feature type="compositionally biased region" description="Polar residues" evidence="3">
    <location>
        <begin position="1192"/>
        <end position="1204"/>
    </location>
</feature>
<feature type="region of interest" description="Disordered" evidence="3">
    <location>
        <begin position="631"/>
        <end position="663"/>
    </location>
</feature>
<evidence type="ECO:0000256" key="4">
    <source>
        <dbReference type="SAM" id="Phobius"/>
    </source>
</evidence>
<evidence type="ECO:0000313" key="6">
    <source>
        <dbReference type="EMBL" id="CAI3979434.1"/>
    </source>
</evidence>
<dbReference type="GO" id="GO:0003755">
    <property type="term" value="F:peptidyl-prolyl cis-trans isomerase activity"/>
    <property type="evidence" value="ECO:0007669"/>
    <property type="project" value="InterPro"/>
</dbReference>
<dbReference type="PANTHER" id="PTHR45625">
    <property type="entry name" value="PEPTIDYL-PROLYL CIS-TRANS ISOMERASE-RELATED"/>
    <property type="match status" value="1"/>
</dbReference>
<dbReference type="Gene3D" id="1.25.40.10">
    <property type="entry name" value="Tetratricopeptide repeat domain"/>
    <property type="match status" value="1"/>
</dbReference>
<evidence type="ECO:0000313" key="8">
    <source>
        <dbReference type="EMBL" id="CAL4766746.1"/>
    </source>
</evidence>
<sequence>MDPELQRPLLKRRGQATGHEGTLQGQSQADLVSRLVADYSLQPPPRCLQCLETSGYLLQIALAILRVLAPIVMWFFTALYYLYKVIPKQELLVIYGCALCFFGGEFCASIAAVECFRRTGGDKLLLCLQDLATNIQIANEASLEDDKAAGRDLAQLSPKDWYQHKAGVVLKAVDPDVVVKACAGLYQGFLGLLVSLKFKFAWTVALACSIADLLRKPVAIVVTPILVVLMPKGYHKWINQIINLTLKAIAVHLAWKLQEIISSVQSGLLGASLVGTGVITLTFQGFSWASGGRCCKRKFDPDKSFLDELIGLPLAAFGIWFQLKNNFSLPFPYNLSLLPLTILESVLRFMITWFPVQATGTGDGCESIYGGPYPDEIHPRLKFRYRGMMGVASAGRGTKTNGSQFFIAMGRLPSLDGKHTLFGKVVGQTIYNLVRLNEVEVDKNDIPVDAPRIVRAELVWDPFGDLEPRYKQSVPKQIKEKEEHRRAPVHKKNVLSFAGAGSDEEDDDDEAEGNVKVKSAHDVLNDPRLSRDVAYPEEVAEKKKLREGKRPAAAAPQEGDAKRQVPANRVPQGRVSKEKEAKEDESEEPDFGDSDSDVSAQQAKPVKKDKEALRQETILKLKRDIVGLANGLPAEEPSRRKSGSALEAMRRGFKTRSETRVEVRGKEARRLQAEALVEGLKGWQDRLRTLLPDDPEGEEEQQEKEAEPATLASYWEDGDEDADKDWLGGSGLKFHTSGDKAFEIAARKARDSLEIFDPIAATGNSEALAAARKRRNDKIVCALNAASAATRALVRQISKKGVTEFRSRARPPPGAPVAAVVWVLEPFDVAQAKLLGFQKVQHNGADIRLDLDVTLRPAVAESTWKNKALTFPCNIWTVSKKLPAGLCVLMPFVRRARDAPDKVRSSKKEDKTAISGNVNSEEMAHGPSAQGAAQMKESEEKMNLESFLNYVAFNKKAPVQTLDLSDASADKANAEAQMVLRGALNFKRVDVAKELYDQLAAANVDIFSATFSLMIEASVLAKDLKTSSDFLMKMESSGHSPSSELLDKVLDLYSNQKTQRDVKKSSKEEDGTGNGAIEKEVILPRQKLKSDARIFVPSFGIPPPPPTPKPVDEGLPGRVEADSLRTKLMPTAKPFEPSVWMADSAPLAPGEWDDPKTAAPEAGRACITPHAALQKFLVDSRGLSRLLALSSMQASEAKQNSSRNAGPLGVS</sequence>
<feature type="domain" description="PPIase cyclophilin-type" evidence="5">
    <location>
        <begin position="349"/>
        <end position="458"/>
    </location>
</feature>
<feature type="compositionally biased region" description="Basic and acidic residues" evidence="3">
    <location>
        <begin position="539"/>
        <end position="550"/>
    </location>
</feature>
<keyword evidence="4" id="KW-0472">Membrane</keyword>
<keyword evidence="9" id="KW-1185">Reference proteome</keyword>
<feature type="compositionally biased region" description="Acidic residues" evidence="3">
    <location>
        <begin position="502"/>
        <end position="512"/>
    </location>
</feature>
<evidence type="ECO:0000256" key="2">
    <source>
        <dbReference type="ARBA" id="ARBA00023242"/>
    </source>
</evidence>
<dbReference type="GO" id="GO:0071013">
    <property type="term" value="C:catalytic step 2 spliceosome"/>
    <property type="evidence" value="ECO:0007669"/>
    <property type="project" value="TreeGrafter"/>
</dbReference>
<protein>
    <submittedName>
        <fullName evidence="8">Peptidyl-prolyl cis-trans isomerase CYP57 (PPIase CYP57) (Cyclophilin of 57 kDa) (Cyclophilin-57)</fullName>
    </submittedName>
</protein>
<feature type="region of interest" description="Disordered" evidence="3">
    <location>
        <begin position="471"/>
        <end position="611"/>
    </location>
</feature>
<dbReference type="InterPro" id="IPR029000">
    <property type="entry name" value="Cyclophilin-like_dom_sf"/>
</dbReference>
<feature type="region of interest" description="Disordered" evidence="3">
    <location>
        <begin position="1057"/>
        <end position="1076"/>
    </location>
</feature>
<reference evidence="6" key="1">
    <citation type="submission" date="2022-10" db="EMBL/GenBank/DDBJ databases">
        <authorList>
            <person name="Chen Y."/>
            <person name="Dougan E. K."/>
            <person name="Chan C."/>
            <person name="Rhodes N."/>
            <person name="Thang M."/>
        </authorList>
    </citation>
    <scope>NUCLEOTIDE SEQUENCE</scope>
</reference>
<dbReference type="EMBL" id="CAMXCT030000485">
    <property type="protein sequence ID" value="CAL4766746.1"/>
    <property type="molecule type" value="Genomic_DNA"/>
</dbReference>
<feature type="transmembrane region" description="Helical" evidence="4">
    <location>
        <begin position="56"/>
        <end position="81"/>
    </location>
</feature>
<dbReference type="EMBL" id="CAMXCT020000485">
    <property type="protein sequence ID" value="CAL1132809.1"/>
    <property type="molecule type" value="Genomic_DNA"/>
</dbReference>
<feature type="compositionally biased region" description="Basic and acidic residues" evidence="3">
    <location>
        <begin position="899"/>
        <end position="912"/>
    </location>
</feature>
<evidence type="ECO:0000313" key="9">
    <source>
        <dbReference type="Proteomes" id="UP001152797"/>
    </source>
</evidence>
<gene>
    <name evidence="6" type="ORF">C1SCF055_LOCUS7385</name>
</gene>
<dbReference type="Gene3D" id="2.40.100.10">
    <property type="entry name" value="Cyclophilin-like"/>
    <property type="match status" value="1"/>
</dbReference>
<dbReference type="InterPro" id="IPR002130">
    <property type="entry name" value="Cyclophilin-type_PPIase_dom"/>
</dbReference>
<feature type="compositionally biased region" description="Acidic residues" evidence="3">
    <location>
        <begin position="583"/>
        <end position="596"/>
    </location>
</feature>
<feature type="compositionally biased region" description="Basic and acidic residues" evidence="3">
    <location>
        <begin position="513"/>
        <end position="531"/>
    </location>
</feature>
<feature type="region of interest" description="Disordered" evidence="3">
    <location>
        <begin position="1191"/>
        <end position="1211"/>
    </location>
</feature>
<evidence type="ECO:0000256" key="3">
    <source>
        <dbReference type="SAM" id="MobiDB-lite"/>
    </source>
</evidence>
<feature type="compositionally biased region" description="Basic and acidic residues" evidence="3">
    <location>
        <begin position="1058"/>
        <end position="1070"/>
    </location>
</feature>
<feature type="compositionally biased region" description="Acidic residues" evidence="3">
    <location>
        <begin position="693"/>
        <end position="702"/>
    </location>
</feature>
<organism evidence="6">
    <name type="scientific">Cladocopium goreaui</name>
    <dbReference type="NCBI Taxonomy" id="2562237"/>
    <lineage>
        <taxon>Eukaryota</taxon>
        <taxon>Sar</taxon>
        <taxon>Alveolata</taxon>
        <taxon>Dinophyceae</taxon>
        <taxon>Suessiales</taxon>
        <taxon>Symbiodiniaceae</taxon>
        <taxon>Cladocopium</taxon>
    </lineage>
</organism>
<proteinExistence type="predicted"/>
<keyword evidence="4" id="KW-0812">Transmembrane</keyword>
<dbReference type="OrthoDB" id="441391at2759"/>
<dbReference type="EMBL" id="CAMXCT010000485">
    <property type="protein sequence ID" value="CAI3979434.1"/>
    <property type="molecule type" value="Genomic_DNA"/>
</dbReference>
<comment type="caution">
    <text evidence="6">The sequence shown here is derived from an EMBL/GenBank/DDBJ whole genome shotgun (WGS) entry which is preliminary data.</text>
</comment>
<dbReference type="PROSITE" id="PS50072">
    <property type="entry name" value="CSA_PPIASE_2"/>
    <property type="match status" value="1"/>
</dbReference>
<dbReference type="InterPro" id="IPR011990">
    <property type="entry name" value="TPR-like_helical_dom_sf"/>
</dbReference>
<keyword evidence="4" id="KW-1133">Transmembrane helix</keyword>
<keyword evidence="2" id="KW-0539">Nucleus</keyword>
<evidence type="ECO:0000313" key="7">
    <source>
        <dbReference type="EMBL" id="CAL1132809.1"/>
    </source>
</evidence>
<dbReference type="Pfam" id="PF00160">
    <property type="entry name" value="Pro_isomerase"/>
    <property type="match status" value="1"/>
</dbReference>
<evidence type="ECO:0000259" key="5">
    <source>
        <dbReference type="PROSITE" id="PS50072"/>
    </source>
</evidence>
<dbReference type="Proteomes" id="UP001152797">
    <property type="component" value="Unassembled WGS sequence"/>
</dbReference>
<accession>A0A9P1BTZ8</accession>
<reference evidence="7" key="2">
    <citation type="submission" date="2024-04" db="EMBL/GenBank/DDBJ databases">
        <authorList>
            <person name="Chen Y."/>
            <person name="Shah S."/>
            <person name="Dougan E. K."/>
            <person name="Thang M."/>
            <person name="Chan C."/>
        </authorList>
    </citation>
    <scope>NUCLEOTIDE SEQUENCE [LARGE SCALE GENOMIC DNA]</scope>
</reference>
<dbReference type="PANTHER" id="PTHR45625:SF6">
    <property type="entry name" value="SPLICEOSOME-ASSOCIATED PROTEIN CWC27 HOMOLOG"/>
    <property type="match status" value="1"/>
</dbReference>
<feature type="transmembrane region" description="Helical" evidence="4">
    <location>
        <begin position="93"/>
        <end position="113"/>
    </location>
</feature>
<feature type="region of interest" description="Disordered" evidence="3">
    <location>
        <begin position="690"/>
        <end position="710"/>
    </location>
</feature>
<feature type="region of interest" description="Disordered" evidence="3">
    <location>
        <begin position="899"/>
        <end position="936"/>
    </location>
</feature>
<keyword evidence="8" id="KW-0413">Isomerase</keyword>
<dbReference type="SUPFAM" id="SSF50891">
    <property type="entry name" value="Cyclophilin-like"/>
    <property type="match status" value="1"/>
</dbReference>
<comment type="subcellular location">
    <subcellularLocation>
        <location evidence="1">Nucleus</location>
    </subcellularLocation>
</comment>
<evidence type="ECO:0000256" key="1">
    <source>
        <dbReference type="ARBA" id="ARBA00004123"/>
    </source>
</evidence>
<dbReference type="InterPro" id="IPR044666">
    <property type="entry name" value="Cyclophilin_A-like"/>
</dbReference>
<dbReference type="AlphaFoldDB" id="A0A9P1BTZ8"/>
<feature type="compositionally biased region" description="Basic and acidic residues" evidence="3">
    <location>
        <begin position="477"/>
        <end position="486"/>
    </location>
</feature>